<feature type="transmembrane region" description="Helical" evidence="1">
    <location>
        <begin position="175"/>
        <end position="194"/>
    </location>
</feature>
<dbReference type="Proteomes" id="UP000749559">
    <property type="component" value="Unassembled WGS sequence"/>
</dbReference>
<gene>
    <name evidence="2" type="ORF">OFUS_LOCUS8241</name>
</gene>
<keyword evidence="1" id="KW-0812">Transmembrane</keyword>
<evidence type="ECO:0000313" key="2">
    <source>
        <dbReference type="EMBL" id="CAH1781689.1"/>
    </source>
</evidence>
<accession>A0A8S4NJ93</accession>
<dbReference type="AlphaFoldDB" id="A0A8S4NJ93"/>
<reference evidence="2" key="1">
    <citation type="submission" date="2022-03" db="EMBL/GenBank/DDBJ databases">
        <authorList>
            <person name="Martin C."/>
        </authorList>
    </citation>
    <scope>NUCLEOTIDE SEQUENCE</scope>
</reference>
<evidence type="ECO:0000313" key="3">
    <source>
        <dbReference type="Proteomes" id="UP000749559"/>
    </source>
</evidence>
<feature type="transmembrane region" description="Helical" evidence="1">
    <location>
        <begin position="38"/>
        <end position="56"/>
    </location>
</feature>
<feature type="transmembrane region" description="Helical" evidence="1">
    <location>
        <begin position="201"/>
        <end position="217"/>
    </location>
</feature>
<evidence type="ECO:0000256" key="1">
    <source>
        <dbReference type="SAM" id="Phobius"/>
    </source>
</evidence>
<sequence length="231" mass="27364">MLIWLTFTTYFYCPVNCRHTVKYSCTLHSARVSLYFKVLRTICKFILFFVSAILYFKVQPFCKMILYFHQSSNTRNLMSHFNGSNYYVVLVNIINSFMFVHLTTWYIAALLLLLILVLEIGCFLTLRLQLVSIRLVIRVCISLKIYYCIICVKYMKLCVWFSLRESHMKCNSIHIIIFVFYGLDITKYWFLFLMHIILNNCRLLLLVLLVACLHPVIPDVTTKTVKNKDII</sequence>
<keyword evidence="1" id="KW-0472">Membrane</keyword>
<keyword evidence="1" id="KW-1133">Transmembrane helix</keyword>
<proteinExistence type="predicted"/>
<feature type="transmembrane region" description="Helical" evidence="1">
    <location>
        <begin position="77"/>
        <end position="99"/>
    </location>
</feature>
<comment type="caution">
    <text evidence="2">The sequence shown here is derived from an EMBL/GenBank/DDBJ whole genome shotgun (WGS) entry which is preliminary data.</text>
</comment>
<name>A0A8S4NJ93_OWEFU</name>
<feature type="transmembrane region" description="Helical" evidence="1">
    <location>
        <begin position="105"/>
        <end position="128"/>
    </location>
</feature>
<dbReference type="EMBL" id="CAIIXF020000004">
    <property type="protein sequence ID" value="CAH1781689.1"/>
    <property type="molecule type" value="Genomic_DNA"/>
</dbReference>
<feature type="transmembrane region" description="Helical" evidence="1">
    <location>
        <begin position="135"/>
        <end position="155"/>
    </location>
</feature>
<organism evidence="2 3">
    <name type="scientific">Owenia fusiformis</name>
    <name type="common">Polychaete worm</name>
    <dbReference type="NCBI Taxonomy" id="6347"/>
    <lineage>
        <taxon>Eukaryota</taxon>
        <taxon>Metazoa</taxon>
        <taxon>Spiralia</taxon>
        <taxon>Lophotrochozoa</taxon>
        <taxon>Annelida</taxon>
        <taxon>Polychaeta</taxon>
        <taxon>Sedentaria</taxon>
        <taxon>Canalipalpata</taxon>
        <taxon>Sabellida</taxon>
        <taxon>Oweniida</taxon>
        <taxon>Oweniidae</taxon>
        <taxon>Owenia</taxon>
    </lineage>
</organism>
<protein>
    <submittedName>
        <fullName evidence="2">Uncharacterized protein</fullName>
    </submittedName>
</protein>
<keyword evidence="3" id="KW-1185">Reference proteome</keyword>